<evidence type="ECO:0000259" key="5">
    <source>
        <dbReference type="SMART" id="SM00479"/>
    </source>
</evidence>
<feature type="region of interest" description="Disordered" evidence="4">
    <location>
        <begin position="524"/>
        <end position="562"/>
    </location>
</feature>
<evidence type="ECO:0000256" key="1">
    <source>
        <dbReference type="ARBA" id="ARBA00022722"/>
    </source>
</evidence>
<dbReference type="InterPro" id="IPR047201">
    <property type="entry name" value="ERI-1_3'hExo-like"/>
</dbReference>
<dbReference type="PANTHER" id="PTHR23044">
    <property type="entry name" value="3'-5' EXONUCLEASE ERI1-RELATED"/>
    <property type="match status" value="1"/>
</dbReference>
<feature type="compositionally biased region" description="Low complexity" evidence="4">
    <location>
        <begin position="8"/>
        <end position="17"/>
    </location>
</feature>
<gene>
    <name evidence="6" type="ORF">TTHERM_00947410</name>
</gene>
<feature type="region of interest" description="Disordered" evidence="4">
    <location>
        <begin position="971"/>
        <end position="1014"/>
    </location>
</feature>
<dbReference type="KEGG" id="tet:TTHERM_00947410"/>
<evidence type="ECO:0000313" key="7">
    <source>
        <dbReference type="Proteomes" id="UP000009168"/>
    </source>
</evidence>
<dbReference type="AlphaFoldDB" id="I7LZD6"/>
<dbReference type="GO" id="GO:0000175">
    <property type="term" value="F:3'-5'-RNA exonuclease activity"/>
    <property type="evidence" value="ECO:0007669"/>
    <property type="project" value="InterPro"/>
</dbReference>
<feature type="compositionally biased region" description="Basic and acidic residues" evidence="4">
    <location>
        <begin position="27"/>
        <end position="39"/>
    </location>
</feature>
<dbReference type="SUPFAM" id="SSF53098">
    <property type="entry name" value="Ribonuclease H-like"/>
    <property type="match status" value="1"/>
</dbReference>
<feature type="compositionally biased region" description="Low complexity" evidence="4">
    <location>
        <begin position="971"/>
        <end position="998"/>
    </location>
</feature>
<dbReference type="EMBL" id="GG662452">
    <property type="protein sequence ID" value="EAR83314.1"/>
    <property type="molecule type" value="Genomic_DNA"/>
</dbReference>
<dbReference type="PANTHER" id="PTHR23044:SF61">
    <property type="entry name" value="3'-5' EXORIBONUCLEASE 1-RELATED"/>
    <property type="match status" value="1"/>
</dbReference>
<dbReference type="CDD" id="cd06133">
    <property type="entry name" value="ERI-1_3'hExo_like"/>
    <property type="match status" value="1"/>
</dbReference>
<accession>I7LZD6</accession>
<organism evidence="6 7">
    <name type="scientific">Tetrahymena thermophila (strain SB210)</name>
    <dbReference type="NCBI Taxonomy" id="312017"/>
    <lineage>
        <taxon>Eukaryota</taxon>
        <taxon>Sar</taxon>
        <taxon>Alveolata</taxon>
        <taxon>Ciliophora</taxon>
        <taxon>Intramacronucleata</taxon>
        <taxon>Oligohymenophorea</taxon>
        <taxon>Hymenostomatida</taxon>
        <taxon>Tetrahymenina</taxon>
        <taxon>Tetrahymenidae</taxon>
        <taxon>Tetrahymena</taxon>
    </lineage>
</organism>
<feature type="compositionally biased region" description="Low complexity" evidence="4">
    <location>
        <begin position="524"/>
        <end position="548"/>
    </location>
</feature>
<dbReference type="InParanoid" id="I7LZD6"/>
<feature type="domain" description="Exonuclease" evidence="5">
    <location>
        <begin position="200"/>
        <end position="376"/>
    </location>
</feature>
<feature type="compositionally biased region" description="Acidic residues" evidence="4">
    <location>
        <begin position="135"/>
        <end position="149"/>
    </location>
</feature>
<sequence length="1047" mass="121903">MDNLNLVSSPSLSSSPSTKEQSTEQPKSSERKSLKEQDRVNQTPSNIQSTTKVKKQKQNNEESENNSDIKNFSIHGEEQEEIEGAEDLRTPDANVAKNQLPPPQAGSGQHCQAEILAKQNDKEEDQNEDYDFYEEEEYEEEDDLDEDFLDRDGDNGFYSTEDGNKSVKQKKNKFTKEFISVIKSNSEELRNEKSDDPLDYLFVIDFECNQPGSEIIEFPITVVDLKQRKVVDTFHSYVRPTKIKKLSNFIKKLTGIKQEDVDASESIETIITRVEAFLSKYQQSKAAILYDCANDAKFLSNEIKNKQLNITNKFLLSYINLRNVFPINLTGGIKNISLSHALEVLDMSFEGQKHTGRDDSINIARVCMEMINHQFTFTQFMRQSQFCLDNPKRLVESTINDLFKMNKYLIAIDIKFYGDKKDLNTKNNIILCKSFKFHLFQIKQTDQDSVSSTQINQNIQTTPQKSSFKLKTSAEKQAEQQLLLQQKTLQQQQKQQQQQQQQQQQEESVKKNLENLQIDTQTAQNQQVQQNLQNSQAQPNSNVNQQQQQKEDTPQQIHQKQTTAKQNLIDEIDCYSQEFNNLQYQLQDYFELLQNLIDLYHKYGIKCQNSMIILNSSTKQKYFSKFFKFITTMFKTNKTAFIFKKKILNLQEVLEKQIIIDQKSSDAIMAEEFPQNIIKLVDFFQSQSFAVKELPQCFQKKTMPNISEGQQNQYRETSQYPYSFYDSPQYGQYINGFYSQKQQSPQKVLQQQPFGLYQQQNQQNIDYFNPNTANSNLNQLQMMYQLQQQAQHVYNQQNQALANQQNSPFYFQQAINQMNNNYMYQLQFFNPAIFSLPPNCMDSQLQQQIMFHSQQFLQQLEQNQSQQFTFPPQSHQQTQQQHQQSLNQSQQQQYPYNYKQPPYSSQQSSSTTQHNKSNSSFFGSYPSQSLKNNNNAQQNEGQNISRKKNFRNNSQIYNGFQNNAFYQDSYNNSNINSGNQNFQKNSQSSSSNISVNSSPLISFPAENKRGQNSQISQPTLYSSYIQNSGINKPNAFNNQNKNKFYKK</sequence>
<dbReference type="OrthoDB" id="448399at2759"/>
<keyword evidence="1" id="KW-0540">Nuclease</keyword>
<dbReference type="InterPro" id="IPR012337">
    <property type="entry name" value="RNaseH-like_sf"/>
</dbReference>
<dbReference type="InterPro" id="IPR051274">
    <property type="entry name" value="3-5_Exoribonuclease"/>
</dbReference>
<dbReference type="STRING" id="312017.I7LZD6"/>
<dbReference type="GO" id="GO:0003676">
    <property type="term" value="F:nucleic acid binding"/>
    <property type="evidence" value="ECO:0007669"/>
    <property type="project" value="InterPro"/>
</dbReference>
<name>I7LZD6_TETTS</name>
<proteinExistence type="predicted"/>
<evidence type="ECO:0000256" key="4">
    <source>
        <dbReference type="SAM" id="MobiDB-lite"/>
    </source>
</evidence>
<evidence type="ECO:0000256" key="3">
    <source>
        <dbReference type="ARBA" id="ARBA00022839"/>
    </source>
</evidence>
<keyword evidence="7" id="KW-1185">Reference proteome</keyword>
<dbReference type="Proteomes" id="UP000009168">
    <property type="component" value="Unassembled WGS sequence"/>
</dbReference>
<dbReference type="HOGENOM" id="CLU_291610_0_0_1"/>
<dbReference type="RefSeq" id="XP_001030977.1">
    <property type="nucleotide sequence ID" value="XM_001030977.3"/>
</dbReference>
<dbReference type="Gene3D" id="3.30.420.10">
    <property type="entry name" value="Ribonuclease H-like superfamily/Ribonuclease H"/>
    <property type="match status" value="1"/>
</dbReference>
<keyword evidence="3 6" id="KW-0269">Exonuclease</keyword>
<dbReference type="InterPro" id="IPR036397">
    <property type="entry name" value="RNaseH_sf"/>
</dbReference>
<dbReference type="InterPro" id="IPR013520">
    <property type="entry name" value="Ribonucl_H"/>
</dbReference>
<dbReference type="GeneID" id="7836763"/>
<feature type="compositionally biased region" description="Low complexity" evidence="4">
    <location>
        <begin position="932"/>
        <end position="943"/>
    </location>
</feature>
<feature type="compositionally biased region" description="Low complexity" evidence="4">
    <location>
        <begin position="862"/>
        <end position="920"/>
    </location>
</feature>
<dbReference type="eggNOG" id="KOG0542">
    <property type="taxonomic scope" value="Eukaryota"/>
</dbReference>
<feature type="compositionally biased region" description="Polar residues" evidence="4">
    <location>
        <begin position="921"/>
        <end position="931"/>
    </location>
</feature>
<keyword evidence="2" id="KW-0378">Hydrolase</keyword>
<evidence type="ECO:0000256" key="2">
    <source>
        <dbReference type="ARBA" id="ARBA00022801"/>
    </source>
</evidence>
<protein>
    <submittedName>
        <fullName evidence="6">Exonuclease</fullName>
    </submittedName>
</protein>
<dbReference type="Pfam" id="PF00929">
    <property type="entry name" value="RNase_T"/>
    <property type="match status" value="1"/>
</dbReference>
<evidence type="ECO:0000313" key="6">
    <source>
        <dbReference type="EMBL" id="EAR83314.1"/>
    </source>
</evidence>
<feature type="region of interest" description="Disordered" evidence="4">
    <location>
        <begin position="135"/>
        <end position="168"/>
    </location>
</feature>
<feature type="region of interest" description="Disordered" evidence="4">
    <location>
        <begin position="1"/>
        <end position="111"/>
    </location>
</feature>
<feature type="compositionally biased region" description="Low complexity" evidence="4">
    <location>
        <begin position="1031"/>
        <end position="1047"/>
    </location>
</feature>
<dbReference type="SMART" id="SM00479">
    <property type="entry name" value="EXOIII"/>
    <property type="match status" value="1"/>
</dbReference>
<feature type="region of interest" description="Disordered" evidence="4">
    <location>
        <begin position="862"/>
        <end position="949"/>
    </location>
</feature>
<feature type="region of interest" description="Disordered" evidence="4">
    <location>
        <begin position="1028"/>
        <end position="1047"/>
    </location>
</feature>
<reference evidence="7" key="1">
    <citation type="journal article" date="2006" name="PLoS Biol.">
        <title>Macronuclear genome sequence of the ciliate Tetrahymena thermophila, a model eukaryote.</title>
        <authorList>
            <person name="Eisen J.A."/>
            <person name="Coyne R.S."/>
            <person name="Wu M."/>
            <person name="Wu D."/>
            <person name="Thiagarajan M."/>
            <person name="Wortman J.R."/>
            <person name="Badger J.H."/>
            <person name="Ren Q."/>
            <person name="Amedeo P."/>
            <person name="Jones K.M."/>
            <person name="Tallon L.J."/>
            <person name="Delcher A.L."/>
            <person name="Salzberg S.L."/>
            <person name="Silva J.C."/>
            <person name="Haas B.J."/>
            <person name="Majoros W.H."/>
            <person name="Farzad M."/>
            <person name="Carlton J.M."/>
            <person name="Smith R.K. Jr."/>
            <person name="Garg J."/>
            <person name="Pearlman R.E."/>
            <person name="Karrer K.M."/>
            <person name="Sun L."/>
            <person name="Manning G."/>
            <person name="Elde N.C."/>
            <person name="Turkewitz A.P."/>
            <person name="Asai D.J."/>
            <person name="Wilkes D.E."/>
            <person name="Wang Y."/>
            <person name="Cai H."/>
            <person name="Collins K."/>
            <person name="Stewart B.A."/>
            <person name="Lee S.R."/>
            <person name="Wilamowska K."/>
            <person name="Weinberg Z."/>
            <person name="Ruzzo W.L."/>
            <person name="Wloga D."/>
            <person name="Gaertig J."/>
            <person name="Frankel J."/>
            <person name="Tsao C.-C."/>
            <person name="Gorovsky M.A."/>
            <person name="Keeling P.J."/>
            <person name="Waller R.F."/>
            <person name="Patron N.J."/>
            <person name="Cherry J.M."/>
            <person name="Stover N.A."/>
            <person name="Krieger C.J."/>
            <person name="del Toro C."/>
            <person name="Ryder H.F."/>
            <person name="Williamson S.C."/>
            <person name="Barbeau R.A."/>
            <person name="Hamilton E.P."/>
            <person name="Orias E."/>
        </authorList>
    </citation>
    <scope>NUCLEOTIDE SEQUENCE [LARGE SCALE GENOMIC DNA]</scope>
    <source>
        <strain evidence="7">SB210</strain>
    </source>
</reference>